<evidence type="ECO:0000313" key="1">
    <source>
        <dbReference type="EMBL" id="JAE33956.1"/>
    </source>
</evidence>
<name>A0A0A9HGH2_ARUDO</name>
<reference evidence="1" key="2">
    <citation type="journal article" date="2015" name="Data Brief">
        <title>Shoot transcriptome of the giant reed, Arundo donax.</title>
        <authorList>
            <person name="Barrero R.A."/>
            <person name="Guerrero F.D."/>
            <person name="Moolhuijzen P."/>
            <person name="Goolsby J.A."/>
            <person name="Tidwell J."/>
            <person name="Bellgard S.E."/>
            <person name="Bellgard M.I."/>
        </authorList>
    </citation>
    <scope>NUCLEOTIDE SEQUENCE</scope>
    <source>
        <tissue evidence="1">Shoot tissue taken approximately 20 cm above the soil surface</tissue>
    </source>
</reference>
<organism evidence="1">
    <name type="scientific">Arundo donax</name>
    <name type="common">Giant reed</name>
    <name type="synonym">Donax arundinaceus</name>
    <dbReference type="NCBI Taxonomy" id="35708"/>
    <lineage>
        <taxon>Eukaryota</taxon>
        <taxon>Viridiplantae</taxon>
        <taxon>Streptophyta</taxon>
        <taxon>Embryophyta</taxon>
        <taxon>Tracheophyta</taxon>
        <taxon>Spermatophyta</taxon>
        <taxon>Magnoliopsida</taxon>
        <taxon>Liliopsida</taxon>
        <taxon>Poales</taxon>
        <taxon>Poaceae</taxon>
        <taxon>PACMAD clade</taxon>
        <taxon>Arundinoideae</taxon>
        <taxon>Arundineae</taxon>
        <taxon>Arundo</taxon>
    </lineage>
</organism>
<protein>
    <submittedName>
        <fullName evidence="1">Uncharacterized protein</fullName>
    </submittedName>
</protein>
<dbReference type="AlphaFoldDB" id="A0A0A9HGH2"/>
<proteinExistence type="predicted"/>
<reference evidence="1" key="1">
    <citation type="submission" date="2014-09" db="EMBL/GenBank/DDBJ databases">
        <authorList>
            <person name="Magalhaes I.L.F."/>
            <person name="Oliveira U."/>
            <person name="Santos F.R."/>
            <person name="Vidigal T.H.D.A."/>
            <person name="Brescovit A.D."/>
            <person name="Santos A.J."/>
        </authorList>
    </citation>
    <scope>NUCLEOTIDE SEQUENCE</scope>
    <source>
        <tissue evidence="1">Shoot tissue taken approximately 20 cm above the soil surface</tissue>
    </source>
</reference>
<sequence length="78" mass="9039">MNVKNIFTSFLLFCFRKQIFPKAYVTFTWKRHLCTYLPTHVMCAACRKRLRAIWHAVKPAGHFALLMGENLTNCSSAS</sequence>
<dbReference type="EMBL" id="GBRH01163940">
    <property type="protein sequence ID" value="JAE33956.1"/>
    <property type="molecule type" value="Transcribed_RNA"/>
</dbReference>
<accession>A0A0A9HGH2</accession>